<evidence type="ECO:0000313" key="3">
    <source>
        <dbReference type="Proteomes" id="UP000324800"/>
    </source>
</evidence>
<accession>A0A5J4QH91</accession>
<evidence type="ECO:0000313" key="2">
    <source>
        <dbReference type="EMBL" id="KAA6320194.1"/>
    </source>
</evidence>
<feature type="non-terminal residue" evidence="2">
    <location>
        <position position="1"/>
    </location>
</feature>
<feature type="region of interest" description="Disordered" evidence="1">
    <location>
        <begin position="162"/>
        <end position="200"/>
    </location>
</feature>
<dbReference type="AlphaFoldDB" id="A0A5J4QH91"/>
<proteinExistence type="predicted"/>
<evidence type="ECO:0000256" key="1">
    <source>
        <dbReference type="SAM" id="MobiDB-lite"/>
    </source>
</evidence>
<feature type="non-terminal residue" evidence="2">
    <location>
        <position position="205"/>
    </location>
</feature>
<dbReference type="EMBL" id="SNRW01045627">
    <property type="protein sequence ID" value="KAA6320194.1"/>
    <property type="molecule type" value="Genomic_DNA"/>
</dbReference>
<sequence>FTDENNDEFRTTGRSVDFDDDVLCMTNNSEMTAKFGIGEYLEQIDELNETTGSQLHEQQIQPSSYSLKSSQRGQKTGSQNIEQIRQALPSPQFSNQYNINDLDNIPLMQLTIKDSVNDGMRDNTDRLNLGSTSSSQSLFNITMTSKDPSEYQFMFTSTVHNPLNEEDRQDIDNTNQDDKGEIVQEGEDEQTSQYDYYDDEVFEEI</sequence>
<feature type="region of interest" description="Disordered" evidence="1">
    <location>
        <begin position="52"/>
        <end position="79"/>
    </location>
</feature>
<reference evidence="2 3" key="1">
    <citation type="submission" date="2019-03" db="EMBL/GenBank/DDBJ databases">
        <title>Single cell metagenomics reveals metabolic interactions within the superorganism composed of flagellate Streblomastix strix and complex community of Bacteroidetes bacteria on its surface.</title>
        <authorList>
            <person name="Treitli S.C."/>
            <person name="Kolisko M."/>
            <person name="Husnik F."/>
            <person name="Keeling P."/>
            <person name="Hampl V."/>
        </authorList>
    </citation>
    <scope>NUCLEOTIDE SEQUENCE [LARGE SCALE GENOMIC DNA]</scope>
    <source>
        <strain evidence="2">ST1C</strain>
    </source>
</reference>
<protein>
    <submittedName>
        <fullName evidence="2">Uncharacterized protein</fullName>
    </submittedName>
</protein>
<gene>
    <name evidence="2" type="ORF">EZS28_054717</name>
</gene>
<dbReference type="Proteomes" id="UP000324800">
    <property type="component" value="Unassembled WGS sequence"/>
</dbReference>
<name>A0A5J4QH91_9EUKA</name>
<organism evidence="2 3">
    <name type="scientific">Streblomastix strix</name>
    <dbReference type="NCBI Taxonomy" id="222440"/>
    <lineage>
        <taxon>Eukaryota</taxon>
        <taxon>Metamonada</taxon>
        <taxon>Preaxostyla</taxon>
        <taxon>Oxymonadida</taxon>
        <taxon>Streblomastigidae</taxon>
        <taxon>Streblomastix</taxon>
    </lineage>
</organism>
<feature type="compositionally biased region" description="Acidic residues" evidence="1">
    <location>
        <begin position="184"/>
        <end position="200"/>
    </location>
</feature>
<comment type="caution">
    <text evidence="2">The sequence shown here is derived from an EMBL/GenBank/DDBJ whole genome shotgun (WGS) entry which is preliminary data.</text>
</comment>